<evidence type="ECO:0000256" key="9">
    <source>
        <dbReference type="RuleBase" id="RU362079"/>
    </source>
</evidence>
<keyword evidence="7" id="KW-0067">ATP-binding</keyword>
<dbReference type="InterPro" id="IPR043133">
    <property type="entry name" value="GTP-CH-I_C/QueF"/>
</dbReference>
<dbReference type="InterPro" id="IPR000550">
    <property type="entry name" value="Hppk"/>
</dbReference>
<dbReference type="PANTHER" id="PTHR43071">
    <property type="entry name" value="2-AMINO-4-HYDROXY-6-HYDROXYMETHYLDIHYDROPTERIDINE PYROPHOSPHOKINASE"/>
    <property type="match status" value="1"/>
</dbReference>
<dbReference type="PROSITE" id="PS00794">
    <property type="entry name" value="HPPK"/>
    <property type="match status" value="1"/>
</dbReference>
<evidence type="ECO:0000256" key="7">
    <source>
        <dbReference type="ARBA" id="ARBA00022840"/>
    </source>
</evidence>
<accession>A0ABU5FRK7</accession>
<dbReference type="SUPFAM" id="SSF55083">
    <property type="entry name" value="6-hydroxymethyl-7,8-dihydropterin pyrophosphokinase, HPPK"/>
    <property type="match status" value="1"/>
</dbReference>
<dbReference type="Gene3D" id="3.30.70.560">
    <property type="entry name" value="7,8-Dihydro-6-hydroxymethylpterin-pyrophosphokinase HPPK"/>
    <property type="match status" value="1"/>
</dbReference>
<evidence type="ECO:0000256" key="8">
    <source>
        <dbReference type="ARBA" id="ARBA00022909"/>
    </source>
</evidence>
<sequence>MDQLRIKDLEIFAYHGLFPSEKELGQKFIIDASLSYDMTKAATDLDLKASVHYGELCQQWTTWFQETTEDLIETVAYKLVERTFETYPIVQEIKLELKKPWAPIHLPLDTCSVTIHRRKQRAFIALGSNMGDKTANLELALDKMRTRGIRILKQSSVITTEPWGGVEQDSFANQVVEVETWLPAPILLENLLAIESEMGRVREVHWGPRLIDLDLLFMEDQVIYNDNLILPHPYLAERLFVLESLQEIAPHFIHPVLGQPIRHLYSQLEKENGQGF</sequence>
<evidence type="ECO:0000256" key="6">
    <source>
        <dbReference type="ARBA" id="ARBA00022777"/>
    </source>
</evidence>
<comment type="similarity">
    <text evidence="3">In the N-terminal section; belongs to the DHNA family.</text>
</comment>
<comment type="function">
    <text evidence="9">Catalyzes the conversion of 7,8-dihydroneopterin to 6-hydroxymethyl-7,8-dihydropterin.</text>
</comment>
<dbReference type="InterPro" id="IPR006157">
    <property type="entry name" value="FolB_dom"/>
</dbReference>
<evidence type="ECO:0000256" key="3">
    <source>
        <dbReference type="ARBA" id="ARBA00009640"/>
    </source>
</evidence>
<dbReference type="Proteomes" id="UP001272345">
    <property type="component" value="Unassembled WGS sequence"/>
</dbReference>
<comment type="similarity">
    <text evidence="9">Belongs to the DHNA family.</text>
</comment>
<dbReference type="Gene3D" id="3.30.1130.10">
    <property type="match status" value="1"/>
</dbReference>
<evidence type="ECO:0000259" key="10">
    <source>
        <dbReference type="PROSITE" id="PS00794"/>
    </source>
</evidence>
<name>A0ABU5FRK7_9STRE</name>
<keyword evidence="12" id="KW-1185">Reference proteome</keyword>
<dbReference type="Pfam" id="PF01288">
    <property type="entry name" value="HPPK"/>
    <property type="match status" value="1"/>
</dbReference>
<dbReference type="EC" id="2.7.6.3" evidence="9"/>
<feature type="domain" description="7,8-dihydro-6-hydroxymethylpterin-pyrophosphokinase" evidence="10">
    <location>
        <begin position="205"/>
        <end position="216"/>
    </location>
</feature>
<dbReference type="GO" id="GO:0004150">
    <property type="term" value="F:dihydroneopterin aldolase activity"/>
    <property type="evidence" value="ECO:0007669"/>
    <property type="project" value="UniProtKB-EC"/>
</dbReference>
<dbReference type="InterPro" id="IPR006156">
    <property type="entry name" value="Dihydroneopterin_aldolase"/>
</dbReference>
<dbReference type="NCBIfam" id="TIGR00525">
    <property type="entry name" value="folB"/>
    <property type="match status" value="1"/>
</dbReference>
<dbReference type="CDD" id="cd00483">
    <property type="entry name" value="HPPK"/>
    <property type="match status" value="1"/>
</dbReference>
<evidence type="ECO:0000256" key="1">
    <source>
        <dbReference type="ARBA" id="ARBA00000198"/>
    </source>
</evidence>
<reference evidence="11 12" key="1">
    <citation type="submission" date="2023-11" db="EMBL/GenBank/DDBJ databases">
        <title>Streptococcus wuxiensis sp. nov., Streptococcus jiangnanensis sp. nov., Streptococcus fermentans sp. nov., three novel members of the genus Streptococcus isolated from breast milk.</title>
        <authorList>
            <person name="Zhou Y."/>
            <person name="Yang B."/>
        </authorList>
    </citation>
    <scope>NUCLEOTIDE SEQUENCE [LARGE SCALE GENOMIC DNA]</scope>
    <source>
        <strain evidence="11 12">21WXBC0057M1</strain>
    </source>
</reference>
<comment type="caution">
    <text evidence="11">The sequence shown here is derived from an EMBL/GenBank/DDBJ whole genome shotgun (WGS) entry which is preliminary data.</text>
</comment>
<dbReference type="SUPFAM" id="SSF55620">
    <property type="entry name" value="Tetrahydrobiopterin biosynthesis enzymes-like"/>
    <property type="match status" value="1"/>
</dbReference>
<dbReference type="EMBL" id="JAXHDO010000003">
    <property type="protein sequence ID" value="MDY4337575.1"/>
    <property type="molecule type" value="Genomic_DNA"/>
</dbReference>
<dbReference type="RefSeq" id="WP_320693808.1">
    <property type="nucleotide sequence ID" value="NZ_JAXHDO010000003.1"/>
</dbReference>
<dbReference type="EC" id="4.1.2.25" evidence="9"/>
<comment type="pathway">
    <text evidence="2">Cofactor biosynthesis; tetrahydrofolate biosynthesis; 2-amino-4-hydroxy-6-hydroxymethyl-7,8-dihydropteridine diphosphate from 7,8-dihydroneopterin triphosphate: step 4/4.</text>
</comment>
<evidence type="ECO:0000256" key="4">
    <source>
        <dbReference type="ARBA" id="ARBA00022679"/>
    </source>
</evidence>
<comment type="catalytic activity">
    <reaction evidence="1">
        <text>6-hydroxymethyl-7,8-dihydropterin + ATP = (7,8-dihydropterin-6-yl)methyl diphosphate + AMP + H(+)</text>
        <dbReference type="Rhea" id="RHEA:11412"/>
        <dbReference type="ChEBI" id="CHEBI:15378"/>
        <dbReference type="ChEBI" id="CHEBI:30616"/>
        <dbReference type="ChEBI" id="CHEBI:44841"/>
        <dbReference type="ChEBI" id="CHEBI:72950"/>
        <dbReference type="ChEBI" id="CHEBI:456215"/>
        <dbReference type="EC" id="2.7.6.3"/>
    </reaction>
</comment>
<organism evidence="11 12">
    <name type="scientific">Streptococcus wuxiensis</name>
    <dbReference type="NCBI Taxonomy" id="3095078"/>
    <lineage>
        <taxon>Bacteria</taxon>
        <taxon>Bacillati</taxon>
        <taxon>Bacillota</taxon>
        <taxon>Bacilli</taxon>
        <taxon>Lactobacillales</taxon>
        <taxon>Streptococcaceae</taxon>
        <taxon>Streptococcus</taxon>
    </lineage>
</organism>
<keyword evidence="9 11" id="KW-0456">Lyase</keyword>
<dbReference type="NCBIfam" id="TIGR00526">
    <property type="entry name" value="folB_dom"/>
    <property type="match status" value="1"/>
</dbReference>
<comment type="pathway">
    <text evidence="9">Cofactor biosynthesis; tetrahydrofolate biosynthesis; 2-amino-4-hydroxy-6-hydroxymethyl-7,8-dihydropteridine diphosphate from 7,8-dihydroneopterin triphosphate: step 3/4.</text>
</comment>
<evidence type="ECO:0000256" key="2">
    <source>
        <dbReference type="ARBA" id="ARBA00005051"/>
    </source>
</evidence>
<keyword evidence="8 9" id="KW-0289">Folate biosynthesis</keyword>
<comment type="catalytic activity">
    <reaction evidence="9">
        <text>7,8-dihydroneopterin = 6-hydroxymethyl-7,8-dihydropterin + glycolaldehyde</text>
        <dbReference type="Rhea" id="RHEA:10540"/>
        <dbReference type="ChEBI" id="CHEBI:17001"/>
        <dbReference type="ChEBI" id="CHEBI:17071"/>
        <dbReference type="ChEBI" id="CHEBI:44841"/>
        <dbReference type="EC" id="4.1.2.25"/>
    </reaction>
</comment>
<dbReference type="InterPro" id="IPR035907">
    <property type="entry name" value="Hppk_sf"/>
</dbReference>
<keyword evidence="6" id="KW-0418">Kinase</keyword>
<keyword evidence="5" id="KW-0547">Nucleotide-binding</keyword>
<dbReference type="NCBIfam" id="TIGR01498">
    <property type="entry name" value="folK"/>
    <property type="match status" value="1"/>
</dbReference>
<dbReference type="SMART" id="SM00905">
    <property type="entry name" value="FolB"/>
    <property type="match status" value="1"/>
</dbReference>
<dbReference type="CDD" id="cd00534">
    <property type="entry name" value="DHNA_DHNTPE"/>
    <property type="match status" value="1"/>
</dbReference>
<evidence type="ECO:0000313" key="12">
    <source>
        <dbReference type="Proteomes" id="UP001272345"/>
    </source>
</evidence>
<evidence type="ECO:0000313" key="11">
    <source>
        <dbReference type="EMBL" id="MDY4337575.1"/>
    </source>
</evidence>
<gene>
    <name evidence="11" type="primary">folB</name>
    <name evidence="11" type="ORF">SPC83_05435</name>
</gene>
<dbReference type="PANTHER" id="PTHR43071:SF1">
    <property type="entry name" value="2-AMINO-4-HYDROXY-6-HYDROXYMETHYLDIHYDROPTERIDINE PYROPHOSPHOKINASE"/>
    <property type="match status" value="1"/>
</dbReference>
<protein>
    <recommendedName>
        <fullName evidence="9">Bifunctional folate synthesis protein</fullName>
    </recommendedName>
    <domain>
        <recommendedName>
            <fullName evidence="9">Dihydroneopterin aldolase</fullName>
            <shortName evidence="9">DHNA</shortName>
            <ecNumber evidence="9">4.1.2.25</ecNumber>
        </recommendedName>
        <alternativeName>
            <fullName evidence="9">7,8-dihydroneopterin aldolase</fullName>
        </alternativeName>
    </domain>
    <domain>
        <recommendedName>
            <fullName evidence="9">2-amino-4-hydroxy-6-hydroxymethyldihydropteridine pyrophosphokinase</fullName>
            <ecNumber evidence="9">2.7.6.3</ecNumber>
        </recommendedName>
        <alternativeName>
            <fullName evidence="9">6-hydroxymethyl-7,8-dihydropterin pyrophosphokinase</fullName>
            <shortName evidence="9">PPPK</shortName>
        </alternativeName>
        <alternativeName>
            <fullName evidence="9">7,8-dihydro-6-hydroxymethylpterin pyrophosphokinase</fullName>
            <shortName evidence="9">HPPK</shortName>
        </alternativeName>
    </domain>
</protein>
<dbReference type="Pfam" id="PF02152">
    <property type="entry name" value="FolB"/>
    <property type="match status" value="1"/>
</dbReference>
<keyword evidence="4" id="KW-0808">Transferase</keyword>
<proteinExistence type="inferred from homology"/>
<evidence type="ECO:0000256" key="5">
    <source>
        <dbReference type="ARBA" id="ARBA00022741"/>
    </source>
</evidence>